<evidence type="ECO:0000313" key="1">
    <source>
        <dbReference type="EMBL" id="RCS28717.1"/>
    </source>
</evidence>
<protein>
    <recommendedName>
        <fullName evidence="3">RHS repeat-associated core domain-containing protein</fullName>
    </recommendedName>
</protein>
<dbReference type="NCBIfam" id="TIGR03696">
    <property type="entry name" value="Rhs_assc_core"/>
    <property type="match status" value="1"/>
</dbReference>
<sequence length="235" mass="25235">YYDPAVGRFLSIDSVGPSVGNSFNFNRYDYANDNPSRYTDPDGRSITEALGGVLYETASFVTGNGFHGSQIAGALADGYNGKGDGRLSAAFQDLGTVSVLTGGIGALRAVGSLAAREGVSEGLGVVYKRTNPHNLEEYVGKARSFARYLARQGEHNRALGVKHEYEIIERAQPGKELSYLEETQIRANGGLQREGGTLANKYHAMSQKNFEGFQGVFRVEGRIGSINLAKKLDGG</sequence>
<dbReference type="InterPro" id="IPR022385">
    <property type="entry name" value="Rhs_assc_core"/>
</dbReference>
<gene>
    <name evidence="1" type="ORF">DEO45_16030</name>
</gene>
<dbReference type="RefSeq" id="WP_317616018.1">
    <property type="nucleotide sequence ID" value="NZ_QFWQ01000011.1"/>
</dbReference>
<feature type="non-terminal residue" evidence="1">
    <location>
        <position position="1"/>
    </location>
</feature>
<proteinExistence type="predicted"/>
<accession>A0A368KA91</accession>
<evidence type="ECO:0000313" key="2">
    <source>
        <dbReference type="Proteomes" id="UP000252387"/>
    </source>
</evidence>
<dbReference type="EMBL" id="QFWQ01000011">
    <property type="protein sequence ID" value="RCS28717.1"/>
    <property type="molecule type" value="Genomic_DNA"/>
</dbReference>
<reference evidence="1 2" key="1">
    <citation type="submission" date="2018-05" db="EMBL/GenBank/DDBJ databases">
        <title>Draft genome sequence of Rhodanobacter denitrificans Yn1 isolated from gold copper mine.</title>
        <authorList>
            <person name="Yang N."/>
            <person name="Mazhar H.S."/>
            <person name="Rensing C."/>
        </authorList>
    </citation>
    <scope>NUCLEOTIDE SEQUENCE [LARGE SCALE GENOMIC DNA]</scope>
    <source>
        <strain evidence="1 2">Yn1</strain>
    </source>
</reference>
<keyword evidence="2" id="KW-1185">Reference proteome</keyword>
<dbReference type="Proteomes" id="UP000252387">
    <property type="component" value="Unassembled WGS sequence"/>
</dbReference>
<name>A0A368KA91_9GAMM</name>
<dbReference type="AlphaFoldDB" id="A0A368KA91"/>
<organism evidence="1 2">
    <name type="scientific">Rhodanobacter denitrificans</name>
    <dbReference type="NCBI Taxonomy" id="666685"/>
    <lineage>
        <taxon>Bacteria</taxon>
        <taxon>Pseudomonadati</taxon>
        <taxon>Pseudomonadota</taxon>
        <taxon>Gammaproteobacteria</taxon>
        <taxon>Lysobacterales</taxon>
        <taxon>Rhodanobacteraceae</taxon>
        <taxon>Rhodanobacter</taxon>
    </lineage>
</organism>
<comment type="caution">
    <text evidence="1">The sequence shown here is derived from an EMBL/GenBank/DDBJ whole genome shotgun (WGS) entry which is preliminary data.</text>
</comment>
<evidence type="ECO:0008006" key="3">
    <source>
        <dbReference type="Google" id="ProtNLM"/>
    </source>
</evidence>
<dbReference type="Gene3D" id="2.180.10.10">
    <property type="entry name" value="RHS repeat-associated core"/>
    <property type="match status" value="1"/>
</dbReference>